<keyword evidence="3" id="KW-0227">DNA damage</keyword>
<comment type="similarity">
    <text evidence="1 8">Belongs to the SOS response-associated peptidase family.</text>
</comment>
<dbReference type="InterPro" id="IPR036590">
    <property type="entry name" value="SRAP-like"/>
</dbReference>
<sequence length="223" mass="24427">MCGRYTFIFDASSLQEAFGLVPPGFTIKSGHNLGPGQYIVIVRPERGQRVADLAHWGLIPGWVKDPNAFSRPINARAETVEEKPSFRTAFKRKRCLIPATGFFEWKAEGRAKQPFYIHARDGGPLAFAGLMEDWQGPHGEVMVSACILTTTPNELMAGIHDRMPVILPPAAWDLWLDPAAQPRELRGLLAPYPAEGLDAHPVGTAVGNIRNDGPELIEPLALG</sequence>
<evidence type="ECO:0000256" key="3">
    <source>
        <dbReference type="ARBA" id="ARBA00022763"/>
    </source>
</evidence>
<accession>A0A936F422</accession>
<dbReference type="SUPFAM" id="SSF143081">
    <property type="entry name" value="BB1717-like"/>
    <property type="match status" value="1"/>
</dbReference>
<dbReference type="Proteomes" id="UP000709959">
    <property type="component" value="Unassembled WGS sequence"/>
</dbReference>
<dbReference type="EMBL" id="JADKCH010000017">
    <property type="protein sequence ID" value="MBK8573405.1"/>
    <property type="molecule type" value="Genomic_DNA"/>
</dbReference>
<proteinExistence type="inferred from homology"/>
<keyword evidence="6" id="KW-0238">DNA-binding</keyword>
<name>A0A936F422_9BACT</name>
<evidence type="ECO:0000256" key="5">
    <source>
        <dbReference type="ARBA" id="ARBA00023124"/>
    </source>
</evidence>
<keyword evidence="2 8" id="KW-0645">Protease</keyword>
<reference evidence="9 10" key="1">
    <citation type="submission" date="2020-10" db="EMBL/GenBank/DDBJ databases">
        <title>Connecting structure to function with the recovery of over 1000 high-quality activated sludge metagenome-assembled genomes encoding full-length rRNA genes using long-read sequencing.</title>
        <authorList>
            <person name="Singleton C.M."/>
            <person name="Petriglieri F."/>
            <person name="Kristensen J.M."/>
            <person name="Kirkegaard R.H."/>
            <person name="Michaelsen T.Y."/>
            <person name="Andersen M.H."/>
            <person name="Karst S.M."/>
            <person name="Dueholm M.S."/>
            <person name="Nielsen P.H."/>
            <person name="Albertsen M."/>
        </authorList>
    </citation>
    <scope>NUCLEOTIDE SEQUENCE [LARGE SCALE GENOMIC DNA]</scope>
    <source>
        <strain evidence="9">OdNE_18-Q3-R46-58_MAXAC.008</strain>
    </source>
</reference>
<comment type="caution">
    <text evidence="9">The sequence shown here is derived from an EMBL/GenBank/DDBJ whole genome shotgun (WGS) entry which is preliminary data.</text>
</comment>
<dbReference type="GO" id="GO:0006508">
    <property type="term" value="P:proteolysis"/>
    <property type="evidence" value="ECO:0007669"/>
    <property type="project" value="UniProtKB-KW"/>
</dbReference>
<protein>
    <recommendedName>
        <fullName evidence="8">Abasic site processing protein</fullName>
        <ecNumber evidence="8">3.4.-.-</ecNumber>
    </recommendedName>
</protein>
<dbReference type="PANTHER" id="PTHR13604:SF0">
    <property type="entry name" value="ABASIC SITE PROCESSING PROTEIN HMCES"/>
    <property type="match status" value="1"/>
</dbReference>
<evidence type="ECO:0000256" key="8">
    <source>
        <dbReference type="RuleBase" id="RU364100"/>
    </source>
</evidence>
<evidence type="ECO:0000256" key="1">
    <source>
        <dbReference type="ARBA" id="ARBA00008136"/>
    </source>
</evidence>
<dbReference type="GO" id="GO:0003697">
    <property type="term" value="F:single-stranded DNA binding"/>
    <property type="evidence" value="ECO:0007669"/>
    <property type="project" value="InterPro"/>
</dbReference>
<evidence type="ECO:0000313" key="10">
    <source>
        <dbReference type="Proteomes" id="UP000709959"/>
    </source>
</evidence>
<evidence type="ECO:0000256" key="6">
    <source>
        <dbReference type="ARBA" id="ARBA00023125"/>
    </source>
</evidence>
<evidence type="ECO:0000256" key="2">
    <source>
        <dbReference type="ARBA" id="ARBA00022670"/>
    </source>
</evidence>
<keyword evidence="4 8" id="KW-0378">Hydrolase</keyword>
<dbReference type="AlphaFoldDB" id="A0A936F422"/>
<dbReference type="PANTHER" id="PTHR13604">
    <property type="entry name" value="DC12-RELATED"/>
    <property type="match status" value="1"/>
</dbReference>
<keyword evidence="5" id="KW-0190">Covalent protein-DNA linkage</keyword>
<dbReference type="GO" id="GO:0106300">
    <property type="term" value="P:protein-DNA covalent cross-linking repair"/>
    <property type="evidence" value="ECO:0007669"/>
    <property type="project" value="InterPro"/>
</dbReference>
<evidence type="ECO:0000313" key="9">
    <source>
        <dbReference type="EMBL" id="MBK8573405.1"/>
    </source>
</evidence>
<evidence type="ECO:0000256" key="7">
    <source>
        <dbReference type="ARBA" id="ARBA00023239"/>
    </source>
</evidence>
<organism evidence="9 10">
    <name type="scientific">Candidatus Geothrix odensensis</name>
    <dbReference type="NCBI Taxonomy" id="2954440"/>
    <lineage>
        <taxon>Bacteria</taxon>
        <taxon>Pseudomonadati</taxon>
        <taxon>Acidobacteriota</taxon>
        <taxon>Holophagae</taxon>
        <taxon>Holophagales</taxon>
        <taxon>Holophagaceae</taxon>
        <taxon>Geothrix</taxon>
    </lineage>
</organism>
<dbReference type="InterPro" id="IPR003738">
    <property type="entry name" value="SRAP"/>
</dbReference>
<dbReference type="GO" id="GO:0008233">
    <property type="term" value="F:peptidase activity"/>
    <property type="evidence" value="ECO:0007669"/>
    <property type="project" value="UniProtKB-KW"/>
</dbReference>
<dbReference type="GO" id="GO:0016829">
    <property type="term" value="F:lyase activity"/>
    <property type="evidence" value="ECO:0007669"/>
    <property type="project" value="UniProtKB-KW"/>
</dbReference>
<dbReference type="Pfam" id="PF02586">
    <property type="entry name" value="SRAP"/>
    <property type="match status" value="1"/>
</dbReference>
<dbReference type="Gene3D" id="3.90.1680.10">
    <property type="entry name" value="SOS response associated peptidase-like"/>
    <property type="match status" value="1"/>
</dbReference>
<dbReference type="EC" id="3.4.-.-" evidence="8"/>
<evidence type="ECO:0000256" key="4">
    <source>
        <dbReference type="ARBA" id="ARBA00022801"/>
    </source>
</evidence>
<keyword evidence="7" id="KW-0456">Lyase</keyword>
<gene>
    <name evidence="9" type="ORF">IPN91_12355</name>
</gene>